<reference evidence="1 2" key="1">
    <citation type="submission" date="2015-09" db="EMBL/GenBank/DDBJ databases">
        <authorList>
            <consortium name="Pathogen Informatics"/>
        </authorList>
    </citation>
    <scope>NUCLEOTIDE SEQUENCE [LARGE SCALE GENOMIC DNA]</scope>
    <source>
        <strain evidence="1 2">2789STDY5834889</strain>
    </source>
</reference>
<gene>
    <name evidence="1" type="ORF">ERS852502_00263</name>
</gene>
<dbReference type="Gene3D" id="3.80.10.10">
    <property type="entry name" value="Ribonuclease Inhibitor"/>
    <property type="match status" value="1"/>
</dbReference>
<dbReference type="EMBL" id="CZBX01000001">
    <property type="protein sequence ID" value="CUQ81317.1"/>
    <property type="molecule type" value="Genomic_DNA"/>
</dbReference>
<sequence length="333" mass="35756">MDIGLNWNEWHQEAARKPYVRVGVTLLSGALILMSAQEIVSLYLEKNLISEIEVCATTEDINVSGNDLPEKVTITKQIKEPEKMDEHSFLSAETIRTDVNQADVIQVAAVPAEILVEEPMVEEIAVEEPVVEEIVAEKPDVKRDTTINVASEPVITNPDSMENVKNENEDEEGSIAVGNTDTGYLINAEGMICGLSGDKEVIKDGVLYFPEEGCSGIARGALSGLGSAVEEIEIPANIINIQPGAFVGLSNLGWIEADAANPAYVTVDGVLYTADGTVLLAFPAAWTGTFQVPESVKSFAESAFDGTNLECIDARSCTLEQAGSIPETVKLLE</sequence>
<proteinExistence type="predicted"/>
<dbReference type="Proteomes" id="UP000078383">
    <property type="component" value="Unassembled WGS sequence"/>
</dbReference>
<evidence type="ECO:0000313" key="2">
    <source>
        <dbReference type="Proteomes" id="UP000078383"/>
    </source>
</evidence>
<dbReference type="OrthoDB" id="2068263at2"/>
<dbReference type="AlphaFoldDB" id="A0A174Z5Z7"/>
<dbReference type="RefSeq" id="WP_055170618.1">
    <property type="nucleotide sequence ID" value="NZ_CZBX01000001.1"/>
</dbReference>
<accession>A0A174Z5Z7</accession>
<organism evidence="1 2">
    <name type="scientific">[Ruminococcus] torques</name>
    <dbReference type="NCBI Taxonomy" id="33039"/>
    <lineage>
        <taxon>Bacteria</taxon>
        <taxon>Bacillati</taxon>
        <taxon>Bacillota</taxon>
        <taxon>Clostridia</taxon>
        <taxon>Lachnospirales</taxon>
        <taxon>Lachnospiraceae</taxon>
        <taxon>Mediterraneibacter</taxon>
    </lineage>
</organism>
<name>A0A174Z5Z7_9FIRM</name>
<dbReference type="InterPro" id="IPR032675">
    <property type="entry name" value="LRR_dom_sf"/>
</dbReference>
<evidence type="ECO:0000313" key="1">
    <source>
        <dbReference type="EMBL" id="CUQ81317.1"/>
    </source>
</evidence>
<protein>
    <submittedName>
        <fullName evidence="1">Uncharacterized protein</fullName>
    </submittedName>
</protein>